<dbReference type="PROSITE" id="PS51257">
    <property type="entry name" value="PROKAR_LIPOPROTEIN"/>
    <property type="match status" value="1"/>
</dbReference>
<reference evidence="2" key="2">
    <citation type="submission" date="2019-07" db="EMBL/GenBank/DDBJ databases">
        <authorList>
            <person name="Yang Y."/>
            <person name="Bocs S."/>
            <person name="Baudouin L."/>
        </authorList>
    </citation>
    <scope>NUCLEOTIDE SEQUENCE</scope>
    <source>
        <tissue evidence="2">Spear leaf of Hainan Tall coconut</tissue>
    </source>
</reference>
<feature type="transmembrane region" description="Helical" evidence="1">
    <location>
        <begin position="6"/>
        <end position="29"/>
    </location>
</feature>
<evidence type="ECO:0000313" key="2">
    <source>
        <dbReference type="EMBL" id="KAG1355457.1"/>
    </source>
</evidence>
<reference evidence="2" key="1">
    <citation type="journal article" date="2017" name="Gigascience">
        <title>The genome draft of coconut (Cocos nucifera).</title>
        <authorList>
            <person name="Xiao Y."/>
            <person name="Xu P."/>
            <person name="Fan H."/>
            <person name="Baudouin L."/>
            <person name="Xia W."/>
            <person name="Bocs S."/>
            <person name="Xu J."/>
            <person name="Li Q."/>
            <person name="Guo A."/>
            <person name="Zhou L."/>
            <person name="Li J."/>
            <person name="Wu Y."/>
            <person name="Ma Z."/>
            <person name="Armero A."/>
            <person name="Issali A.E."/>
            <person name="Liu N."/>
            <person name="Peng M."/>
            <person name="Yang Y."/>
        </authorList>
    </citation>
    <scope>NUCLEOTIDE SEQUENCE</scope>
    <source>
        <tissue evidence="2">Spear leaf of Hainan Tall coconut</tissue>
    </source>
</reference>
<keyword evidence="1" id="KW-0812">Transmembrane</keyword>
<accession>A0A8K0IH82</accession>
<keyword evidence="1" id="KW-0472">Membrane</keyword>
<keyword evidence="1" id="KW-1133">Transmembrane helix</keyword>
<proteinExistence type="predicted"/>
<name>A0A8K0IH82_COCNU</name>
<organism evidence="2 3">
    <name type="scientific">Cocos nucifera</name>
    <name type="common">Coconut palm</name>
    <dbReference type="NCBI Taxonomy" id="13894"/>
    <lineage>
        <taxon>Eukaryota</taxon>
        <taxon>Viridiplantae</taxon>
        <taxon>Streptophyta</taxon>
        <taxon>Embryophyta</taxon>
        <taxon>Tracheophyta</taxon>
        <taxon>Spermatophyta</taxon>
        <taxon>Magnoliopsida</taxon>
        <taxon>Liliopsida</taxon>
        <taxon>Arecaceae</taxon>
        <taxon>Arecoideae</taxon>
        <taxon>Cocoseae</taxon>
        <taxon>Attaleinae</taxon>
        <taxon>Cocos</taxon>
    </lineage>
</organism>
<comment type="caution">
    <text evidence="2">The sequence shown here is derived from an EMBL/GenBank/DDBJ whole genome shotgun (WGS) entry which is preliminary data.</text>
</comment>
<dbReference type="Proteomes" id="UP000797356">
    <property type="component" value="Chromosome 7"/>
</dbReference>
<gene>
    <name evidence="2" type="ORF">COCNU_07G015690</name>
</gene>
<sequence>MEKPELGRLVICSIVVFLGTLAFSCSVAAEFEKVKVMMAGDPFWIVMDRSTKTTEPLEWVFAGPGYETGWKPVFVAEELRFRIGDRSGRLPFDSPDCWDLRSMYSLGR</sequence>
<dbReference type="EMBL" id="CM017878">
    <property type="protein sequence ID" value="KAG1355457.1"/>
    <property type="molecule type" value="Genomic_DNA"/>
</dbReference>
<evidence type="ECO:0000313" key="3">
    <source>
        <dbReference type="Proteomes" id="UP000797356"/>
    </source>
</evidence>
<protein>
    <submittedName>
        <fullName evidence="2">Uncharacterized protein</fullName>
    </submittedName>
</protein>
<keyword evidence="3" id="KW-1185">Reference proteome</keyword>
<dbReference type="AlphaFoldDB" id="A0A8K0IH82"/>
<evidence type="ECO:0000256" key="1">
    <source>
        <dbReference type="SAM" id="Phobius"/>
    </source>
</evidence>